<evidence type="ECO:0000313" key="7">
    <source>
        <dbReference type="Proteomes" id="UP001152885"/>
    </source>
</evidence>
<dbReference type="InterPro" id="IPR000719">
    <property type="entry name" value="Prot_kinase_dom"/>
</dbReference>
<dbReference type="Gene3D" id="3.30.200.20">
    <property type="entry name" value="Phosphorylase Kinase, domain 1"/>
    <property type="match status" value="1"/>
</dbReference>
<gene>
    <name evidence="6" type="ORF">CANVERA_P1103</name>
</gene>
<dbReference type="GO" id="GO:0005524">
    <property type="term" value="F:ATP binding"/>
    <property type="evidence" value="ECO:0007669"/>
    <property type="project" value="UniProtKB-UniRule"/>
</dbReference>
<evidence type="ECO:0000259" key="5">
    <source>
        <dbReference type="PROSITE" id="PS50011"/>
    </source>
</evidence>
<feature type="region of interest" description="Disordered" evidence="4">
    <location>
        <begin position="27"/>
        <end position="79"/>
    </location>
</feature>
<feature type="compositionally biased region" description="Acidic residues" evidence="4">
    <location>
        <begin position="225"/>
        <end position="235"/>
    </location>
</feature>
<comment type="caution">
    <text evidence="6">The sequence shown here is derived from an EMBL/GenBank/DDBJ whole genome shotgun (WGS) entry which is preliminary data.</text>
</comment>
<proteinExistence type="predicted"/>
<feature type="region of interest" description="Disordered" evidence="4">
    <location>
        <begin position="330"/>
        <end position="350"/>
    </location>
</feature>
<dbReference type="PROSITE" id="PS00107">
    <property type="entry name" value="PROTEIN_KINASE_ATP"/>
    <property type="match status" value="1"/>
</dbReference>
<keyword evidence="1 3" id="KW-0547">Nucleotide-binding</keyword>
<evidence type="ECO:0000313" key="6">
    <source>
        <dbReference type="EMBL" id="CAI5756585.1"/>
    </source>
</evidence>
<evidence type="ECO:0000256" key="1">
    <source>
        <dbReference type="ARBA" id="ARBA00022741"/>
    </source>
</evidence>
<feature type="domain" description="Protein kinase" evidence="5">
    <location>
        <begin position="402"/>
        <end position="882"/>
    </location>
</feature>
<organism evidence="6 7">
    <name type="scientific">Candida verbasci</name>
    <dbReference type="NCBI Taxonomy" id="1227364"/>
    <lineage>
        <taxon>Eukaryota</taxon>
        <taxon>Fungi</taxon>
        <taxon>Dikarya</taxon>
        <taxon>Ascomycota</taxon>
        <taxon>Saccharomycotina</taxon>
        <taxon>Pichiomycetes</taxon>
        <taxon>Debaryomycetaceae</taxon>
        <taxon>Candida/Lodderomyces clade</taxon>
        <taxon>Candida</taxon>
    </lineage>
</organism>
<feature type="compositionally biased region" description="Polar residues" evidence="4">
    <location>
        <begin position="240"/>
        <end position="252"/>
    </location>
</feature>
<dbReference type="InterPro" id="IPR008271">
    <property type="entry name" value="Ser/Thr_kinase_AS"/>
</dbReference>
<dbReference type="PANTHER" id="PTHR24347">
    <property type="entry name" value="SERINE/THREONINE-PROTEIN KINASE"/>
    <property type="match status" value="1"/>
</dbReference>
<dbReference type="GO" id="GO:0030447">
    <property type="term" value="P:filamentous growth"/>
    <property type="evidence" value="ECO:0007669"/>
    <property type="project" value="UniProtKB-ARBA"/>
</dbReference>
<sequence>MDIPLKSQPKVSTVSLLDDSKFQISKNCHHHDSTPTITELDIPKSRRSSKSPSQLNSNFSYRSTRRFSETEKNNFDNETGHRIYEDGKIRPQVNDYDVVDESPPKLYSRSHDFNIDDNYHFNKGLEDEYIPGVDFADMIYKWNNNNNNNVSDNELSRFTTTSTTNPNSISNTPRSKEASYLDLNLLHAKVAPQPIKSNNQPTNQYSFSKLHDYIKKNHKIKDSEEVAPETEEEITELTPDNINKSNDTLNESNKNKRESNFTNRSSKKPKSAIDPVTGDINYELILNSLPPNFTDLPYSQRKKLVQSYSDSIDYSQFSLFAKNYLGTSIGSSSGGNKTPRSGSIGGYNSNNNSFVRKSRMGSVNTIAGRLLARTSTTDLKTLPELNKPKYNVDEKGAFVMGHELGKIIGFGAWGTIRECVDKEGNVRAIKIVKSTRENNSSRSNSRNSSRTNLHDDLEKCLKVLEVFKKEISIWKTLHHENILPLIDHIETEDAIFCIMNRINGGTLFELVSSWGLYNSGINTTSGSLEFSIKQQRERLAKVVECTKQIVKALLYMHEEKGIVHGDIKLENVLVEKDKSGNLKMILCDFGMSRIYSSRISRKNSIKKIPTYNPDNEVDEDMLMMRSKSSNTEIRKPYNGGDTKNTRNLNIKDDSNIGIVGNFFKNHGPSLQSVPLTPDISPTTSTPNGTNYFHLPRKHWAKYSNSQHHDQEGVDSNLPHSHIGSLPYASPELLQPSPPPLGPSADVWALGVLIFAMCVGKLPFQHQYEPRLRATITAGKFNKLDLEKACLIEWIFKEEKKRMKKEDGANVDDSDGIPASVLLQSSSMVDLKRQEQLVNLQAEWKQYTQVHDKEFEWLYEIVIGCLELNITKRWDMEMINDYLEQYAP</sequence>
<dbReference type="EMBL" id="CANTUO010000001">
    <property type="protein sequence ID" value="CAI5756585.1"/>
    <property type="molecule type" value="Genomic_DNA"/>
</dbReference>
<dbReference type="OrthoDB" id="4062651at2759"/>
<dbReference type="InterPro" id="IPR017441">
    <property type="entry name" value="Protein_kinase_ATP_BS"/>
</dbReference>
<dbReference type="Gene3D" id="1.10.510.10">
    <property type="entry name" value="Transferase(Phosphotransferase) domain 1"/>
    <property type="match status" value="2"/>
</dbReference>
<evidence type="ECO:0000256" key="4">
    <source>
        <dbReference type="SAM" id="MobiDB-lite"/>
    </source>
</evidence>
<reference evidence="6" key="1">
    <citation type="submission" date="2022-12" db="EMBL/GenBank/DDBJ databases">
        <authorList>
            <person name="Brejova B."/>
        </authorList>
    </citation>
    <scope>NUCLEOTIDE SEQUENCE</scope>
</reference>
<feature type="binding site" evidence="3">
    <location>
        <position position="430"/>
    </location>
    <ligand>
        <name>ATP</name>
        <dbReference type="ChEBI" id="CHEBI:30616"/>
    </ligand>
</feature>
<dbReference type="AlphaFoldDB" id="A0A9W4TUG0"/>
<evidence type="ECO:0000256" key="2">
    <source>
        <dbReference type="ARBA" id="ARBA00022840"/>
    </source>
</evidence>
<dbReference type="Proteomes" id="UP001152885">
    <property type="component" value="Unassembled WGS sequence"/>
</dbReference>
<dbReference type="SMART" id="SM00220">
    <property type="entry name" value="S_TKc"/>
    <property type="match status" value="1"/>
</dbReference>
<feature type="compositionally biased region" description="Basic and acidic residues" evidence="4">
    <location>
        <begin position="66"/>
        <end position="79"/>
    </location>
</feature>
<feature type="compositionally biased region" description="Polar residues" evidence="4">
    <location>
        <begin position="330"/>
        <end position="340"/>
    </location>
</feature>
<dbReference type="InterPro" id="IPR011009">
    <property type="entry name" value="Kinase-like_dom_sf"/>
</dbReference>
<name>A0A9W4TUG0_9ASCO</name>
<keyword evidence="7" id="KW-1185">Reference proteome</keyword>
<accession>A0A9W4TUG0</accession>
<feature type="region of interest" description="Disordered" evidence="4">
    <location>
        <begin position="219"/>
        <end position="274"/>
    </location>
</feature>
<dbReference type="PROSITE" id="PS50011">
    <property type="entry name" value="PROTEIN_KINASE_DOM"/>
    <property type="match status" value="1"/>
</dbReference>
<dbReference type="PROSITE" id="PS00108">
    <property type="entry name" value="PROTEIN_KINASE_ST"/>
    <property type="match status" value="1"/>
</dbReference>
<keyword evidence="2 3" id="KW-0067">ATP-binding</keyword>
<dbReference type="GO" id="GO:0004672">
    <property type="term" value="F:protein kinase activity"/>
    <property type="evidence" value="ECO:0007669"/>
    <property type="project" value="InterPro"/>
</dbReference>
<dbReference type="Pfam" id="PF00069">
    <property type="entry name" value="Pkinase"/>
    <property type="match status" value="2"/>
</dbReference>
<evidence type="ECO:0000256" key="3">
    <source>
        <dbReference type="PROSITE-ProRule" id="PRU10141"/>
    </source>
</evidence>
<protein>
    <recommendedName>
        <fullName evidence="5">Protein kinase domain-containing protein</fullName>
    </recommendedName>
</protein>
<dbReference type="SUPFAM" id="SSF56112">
    <property type="entry name" value="Protein kinase-like (PK-like)"/>
    <property type="match status" value="1"/>
</dbReference>